<protein>
    <submittedName>
        <fullName evidence="1">Uncharacterized protein</fullName>
    </submittedName>
</protein>
<evidence type="ECO:0000313" key="2">
    <source>
        <dbReference type="Proteomes" id="UP000055035"/>
    </source>
</evidence>
<dbReference type="EMBL" id="LNYJ01000011">
    <property type="protein sequence ID" value="KTD17767.1"/>
    <property type="molecule type" value="Genomic_DNA"/>
</dbReference>
<proteinExistence type="predicted"/>
<keyword evidence="2" id="KW-1185">Reference proteome</keyword>
<organism evidence="1 2">
    <name type="scientific">Legionella jordanis</name>
    <dbReference type="NCBI Taxonomy" id="456"/>
    <lineage>
        <taxon>Bacteria</taxon>
        <taxon>Pseudomonadati</taxon>
        <taxon>Pseudomonadota</taxon>
        <taxon>Gammaproteobacteria</taxon>
        <taxon>Legionellales</taxon>
        <taxon>Legionellaceae</taxon>
        <taxon>Legionella</taxon>
    </lineage>
</organism>
<dbReference type="OrthoDB" id="5639786at2"/>
<dbReference type="AlphaFoldDB" id="A0A0W0VCC6"/>
<gene>
    <name evidence="1" type="ORF">Ljor_2073</name>
</gene>
<dbReference type="RefSeq" id="WP_058471492.1">
    <property type="nucleotide sequence ID" value="NZ_CAAAIC010000001.1"/>
</dbReference>
<reference evidence="1 2" key="1">
    <citation type="submission" date="2015-11" db="EMBL/GenBank/DDBJ databases">
        <title>Genomic analysis of 38 Legionella species identifies large and diverse effector repertoires.</title>
        <authorList>
            <person name="Burstein D."/>
            <person name="Amaro F."/>
            <person name="Zusman T."/>
            <person name="Lifshitz Z."/>
            <person name="Cohen O."/>
            <person name="Gilbert J.A."/>
            <person name="Pupko T."/>
            <person name="Shuman H.A."/>
            <person name="Segal G."/>
        </authorList>
    </citation>
    <scope>NUCLEOTIDE SEQUENCE [LARGE SCALE GENOMIC DNA]</scope>
    <source>
        <strain evidence="1 2">BL-540</strain>
    </source>
</reference>
<dbReference type="Proteomes" id="UP000055035">
    <property type="component" value="Unassembled WGS sequence"/>
</dbReference>
<comment type="caution">
    <text evidence="1">The sequence shown here is derived from an EMBL/GenBank/DDBJ whole genome shotgun (WGS) entry which is preliminary data.</text>
</comment>
<dbReference type="STRING" id="456.Ljor_2073"/>
<sequence length="67" mass="7878">MAIYTAKLYIEKISVGERSSDDFEGLYIWMLARAYNQMAHYNGSIVNNDTQENFEKFSDLFCRLEII</sequence>
<accession>A0A0W0VCC6</accession>
<name>A0A0W0VCC6_9GAMM</name>
<evidence type="ECO:0000313" key="1">
    <source>
        <dbReference type="EMBL" id="KTD17767.1"/>
    </source>
</evidence>